<dbReference type="Pfam" id="PF01663">
    <property type="entry name" value="Phosphodiest"/>
    <property type="match status" value="1"/>
</dbReference>
<protein>
    <submittedName>
        <fullName evidence="1">Alkaline phosphatase family protein</fullName>
    </submittedName>
</protein>
<dbReference type="SUPFAM" id="SSF53649">
    <property type="entry name" value="Alkaline phosphatase-like"/>
    <property type="match status" value="1"/>
</dbReference>
<gene>
    <name evidence="1" type="ORF">J5Y05_00460</name>
</gene>
<evidence type="ECO:0000313" key="2">
    <source>
        <dbReference type="Proteomes" id="UP000677875"/>
    </source>
</evidence>
<dbReference type="Gene3D" id="3.40.720.10">
    <property type="entry name" value="Alkaline Phosphatase, subunit A"/>
    <property type="match status" value="1"/>
</dbReference>
<name>A0A940XE61_9ACTN</name>
<accession>A0A940XE61</accession>
<dbReference type="AlphaFoldDB" id="A0A940XE61"/>
<organism evidence="1 2">
    <name type="scientific">Streptomyces tagetis</name>
    <dbReference type="NCBI Taxonomy" id="2820809"/>
    <lineage>
        <taxon>Bacteria</taxon>
        <taxon>Bacillati</taxon>
        <taxon>Actinomycetota</taxon>
        <taxon>Actinomycetes</taxon>
        <taxon>Kitasatosporales</taxon>
        <taxon>Streptomycetaceae</taxon>
        <taxon>Streptomyces</taxon>
    </lineage>
</organism>
<dbReference type="InterPro" id="IPR002591">
    <property type="entry name" value="Phosphodiest/P_Trfase"/>
</dbReference>
<proteinExistence type="predicted"/>
<reference evidence="1" key="1">
    <citation type="submission" date="2021-04" db="EMBL/GenBank/DDBJ databases">
        <title>Genome seq and assembly of Streptomyces sp. RG38.</title>
        <authorList>
            <person name="Chhetri G."/>
        </authorList>
    </citation>
    <scope>NUCLEOTIDE SEQUENCE</scope>
    <source>
        <strain evidence="1">RG38</strain>
    </source>
</reference>
<keyword evidence="2" id="KW-1185">Reference proteome</keyword>
<evidence type="ECO:0000313" key="1">
    <source>
        <dbReference type="EMBL" id="MBQ0824991.1"/>
    </source>
</evidence>
<dbReference type="Proteomes" id="UP000677875">
    <property type="component" value="Unassembled WGS sequence"/>
</dbReference>
<dbReference type="GO" id="GO:0016787">
    <property type="term" value="F:hydrolase activity"/>
    <property type="evidence" value="ECO:0007669"/>
    <property type="project" value="UniProtKB-ARBA"/>
</dbReference>
<sequence>MAQPTAWDTHPEPLPVASAPVPEYGTGSLADLLPTLAAGMGVPGMTAGITELAPADRNCVFLIDGLGWEQLRAHPAEAPFMTSLLASSRGGTGRPVTAGFPATTATSLASVGTGQVPGAHGLLGYTVRNPDTGALMNQLRWQPWTEPALWQPHPTVFRLAQDAGAHAAQVSSPTFETTPLTRVALSGGTFHGRLSGEDRMDLAARQLAGADRALVYTYYAEVDGAGHRYGVDSDEWRGRLSHVDGLVRRLAEQLPPRSALYVTADHGMVDVPFDEEHRLDFDEDWELRAGVALLGGEGRARHVYAVPGAAGDVLACWREVLGESFWIASRDEAVDAGWFGPRVDARVRDRIGDVVAAARDDVLIIASEREPNESAMVGNHGSMTPAEQFVPLLEVRS</sequence>
<dbReference type="PANTHER" id="PTHR10151">
    <property type="entry name" value="ECTONUCLEOTIDE PYROPHOSPHATASE/PHOSPHODIESTERASE"/>
    <property type="match status" value="1"/>
</dbReference>
<dbReference type="EMBL" id="JAGPNL010000001">
    <property type="protein sequence ID" value="MBQ0824991.1"/>
    <property type="molecule type" value="Genomic_DNA"/>
</dbReference>
<comment type="caution">
    <text evidence="1">The sequence shown here is derived from an EMBL/GenBank/DDBJ whole genome shotgun (WGS) entry which is preliminary data.</text>
</comment>
<dbReference type="PANTHER" id="PTHR10151:SF120">
    <property type="entry name" value="BIS(5'-ADENOSYL)-TRIPHOSPHATASE"/>
    <property type="match status" value="1"/>
</dbReference>
<dbReference type="RefSeq" id="WP_210867708.1">
    <property type="nucleotide sequence ID" value="NZ_JAGPNL010000001.1"/>
</dbReference>
<dbReference type="InterPro" id="IPR017850">
    <property type="entry name" value="Alkaline_phosphatase_core_sf"/>
</dbReference>